<dbReference type="GO" id="GO:0019290">
    <property type="term" value="P:siderophore biosynthetic process"/>
    <property type="evidence" value="ECO:0007669"/>
    <property type="project" value="InterPro"/>
</dbReference>
<dbReference type="Pfam" id="PF13523">
    <property type="entry name" value="Acetyltransf_8"/>
    <property type="match status" value="1"/>
</dbReference>
<feature type="region of interest" description="Disordered" evidence="5">
    <location>
        <begin position="1"/>
        <end position="29"/>
    </location>
</feature>
<keyword evidence="8" id="KW-1185">Reference proteome</keyword>
<dbReference type="AlphaFoldDB" id="A0A7X6MGZ8"/>
<evidence type="ECO:0000256" key="5">
    <source>
        <dbReference type="SAM" id="MobiDB-lite"/>
    </source>
</evidence>
<dbReference type="PANTHER" id="PTHR31438:SF1">
    <property type="entry name" value="LYSINE N-ACYLTRANSFERASE C17G9.06C-RELATED"/>
    <property type="match status" value="1"/>
</dbReference>
<dbReference type="Gene3D" id="3.40.630.30">
    <property type="match status" value="1"/>
</dbReference>
<proteinExistence type="predicted"/>
<comment type="function">
    <text evidence="1">Acyltransferase required for the direct transfer of medium- to long-chain fatty acyl moieties from a carrier protein (MbtL) on to the epsilon-amino group of lysine residue in the mycobactin core.</text>
</comment>
<evidence type="ECO:0000256" key="3">
    <source>
        <dbReference type="ARBA" id="ARBA00020586"/>
    </source>
</evidence>
<protein>
    <recommendedName>
        <fullName evidence="3">Lysine N-acyltransferase MbtK</fullName>
    </recommendedName>
    <alternativeName>
        <fullName evidence="4">Mycobactin synthase protein K</fullName>
    </alternativeName>
</protein>
<evidence type="ECO:0000256" key="1">
    <source>
        <dbReference type="ARBA" id="ARBA00003818"/>
    </source>
</evidence>
<evidence type="ECO:0000313" key="8">
    <source>
        <dbReference type="Proteomes" id="UP000553209"/>
    </source>
</evidence>
<dbReference type="Proteomes" id="UP000553209">
    <property type="component" value="Unassembled WGS sequence"/>
</dbReference>
<comment type="pathway">
    <text evidence="2">Siderophore biosynthesis; mycobactin biosynthesis.</text>
</comment>
<evidence type="ECO:0000259" key="6">
    <source>
        <dbReference type="SMART" id="SM01006"/>
    </source>
</evidence>
<dbReference type="InterPro" id="IPR019432">
    <property type="entry name" value="Acyltransferase_MbtK/IucB-like"/>
</dbReference>
<evidence type="ECO:0000313" key="7">
    <source>
        <dbReference type="EMBL" id="NKY99240.1"/>
    </source>
</evidence>
<dbReference type="GO" id="GO:0016410">
    <property type="term" value="F:N-acyltransferase activity"/>
    <property type="evidence" value="ECO:0007669"/>
    <property type="project" value="TreeGrafter"/>
</dbReference>
<evidence type="ECO:0000256" key="2">
    <source>
        <dbReference type="ARBA" id="ARBA00005102"/>
    </source>
</evidence>
<dbReference type="EMBL" id="JAAXPG010000014">
    <property type="protein sequence ID" value="NKY99240.1"/>
    <property type="molecule type" value="Genomic_DNA"/>
</dbReference>
<dbReference type="PANTHER" id="PTHR31438">
    <property type="entry name" value="LYSINE N-ACYLTRANSFERASE C17G9.06C-RELATED"/>
    <property type="match status" value="1"/>
</dbReference>
<sequence length="211" mass="22917">MSDQAQASTRPAPGQAPAPVFTRTDPGLGEFRVRPVDPDTDVPLLHRWLTHPKSHFWLMSGATEDDVARDYRAMAASEHEHAHVGEWRGTPRFLVEHYDPGHSELAAHYPVLPGDTGMHFLVAPTDTPVHGFSRAVITTVMELLFSDPATERVVVEPDTRNTAVHTLNAAVGFRVLTTVALRDKDARLSTCTRAQFRAAVAAAPTTGGIAG</sequence>
<dbReference type="UniPathway" id="UPA00011"/>
<feature type="domain" description="Acyltransferase MbtK/IucB-like conserved" evidence="6">
    <location>
        <begin position="34"/>
        <end position="81"/>
    </location>
</feature>
<dbReference type="InterPro" id="IPR016181">
    <property type="entry name" value="Acyl_CoA_acyltransferase"/>
</dbReference>
<dbReference type="SMART" id="SM01006">
    <property type="entry name" value="AlcB"/>
    <property type="match status" value="1"/>
</dbReference>
<dbReference type="RefSeq" id="WP_061078652.1">
    <property type="nucleotide sequence ID" value="NZ_JAAXPG010000014.1"/>
</dbReference>
<name>A0A7X6MGZ8_9ACTN</name>
<organism evidence="7 8">
    <name type="scientific">Nocardiopsis alborubida</name>
    <dbReference type="NCBI Taxonomy" id="146802"/>
    <lineage>
        <taxon>Bacteria</taxon>
        <taxon>Bacillati</taxon>
        <taxon>Actinomycetota</taxon>
        <taxon>Actinomycetes</taxon>
        <taxon>Streptosporangiales</taxon>
        <taxon>Nocardiopsidaceae</taxon>
        <taxon>Nocardiopsis</taxon>
    </lineage>
</organism>
<dbReference type="SUPFAM" id="SSF55729">
    <property type="entry name" value="Acyl-CoA N-acyltransferases (Nat)"/>
    <property type="match status" value="1"/>
</dbReference>
<accession>A0A7X6MGZ8</accession>
<comment type="caution">
    <text evidence="7">The sequence shown here is derived from an EMBL/GenBank/DDBJ whole genome shotgun (WGS) entry which is preliminary data.</text>
</comment>
<gene>
    <name evidence="7" type="ORF">HGB44_16435</name>
</gene>
<keyword evidence="7" id="KW-0808">Transferase</keyword>
<evidence type="ECO:0000256" key="4">
    <source>
        <dbReference type="ARBA" id="ARBA00031122"/>
    </source>
</evidence>
<reference evidence="7 8" key="1">
    <citation type="submission" date="2020-04" db="EMBL/GenBank/DDBJ databases">
        <title>MicrobeNet Type strains.</title>
        <authorList>
            <person name="Nicholson A.C."/>
        </authorList>
    </citation>
    <scope>NUCLEOTIDE SEQUENCE [LARGE SCALE GENOMIC DNA]</scope>
    <source>
        <strain evidence="7 8">ATCC 23612</strain>
    </source>
</reference>